<keyword evidence="2" id="KW-1185">Reference proteome</keyword>
<protein>
    <submittedName>
        <fullName evidence="1">Uncharacterized protein</fullName>
    </submittedName>
</protein>
<accession>A0ACC0ZCA7</accession>
<gene>
    <name evidence="1" type="ORF">Pint_16352</name>
</gene>
<dbReference type="EMBL" id="CM047737">
    <property type="protein sequence ID" value="KAJ0048668.1"/>
    <property type="molecule type" value="Genomic_DNA"/>
</dbReference>
<reference evidence="2" key="1">
    <citation type="journal article" date="2023" name="G3 (Bethesda)">
        <title>Genome assembly and association tests identify interacting loci associated with vigor, precocity, and sex in interspecific pistachio rootstocks.</title>
        <authorList>
            <person name="Palmer W."/>
            <person name="Jacygrad E."/>
            <person name="Sagayaradj S."/>
            <person name="Cavanaugh K."/>
            <person name="Han R."/>
            <person name="Bertier L."/>
            <person name="Beede B."/>
            <person name="Kafkas S."/>
            <person name="Golino D."/>
            <person name="Preece J."/>
            <person name="Michelmore R."/>
        </authorList>
    </citation>
    <scope>NUCLEOTIDE SEQUENCE [LARGE SCALE GENOMIC DNA]</scope>
</reference>
<evidence type="ECO:0000313" key="2">
    <source>
        <dbReference type="Proteomes" id="UP001163603"/>
    </source>
</evidence>
<sequence>MCEENNALLWNNTWVLVPPSPHQNLVGCCWVYKVKRQADGSVEQYKARLVAKGFHQQLDRTSGSIVILLIYVDDLVVIGLDPSAVIDCVSSLCSAFAYRDLGSLGFFLGMEVVRDNTILYLSQRRYVVDLLAT</sequence>
<dbReference type="Proteomes" id="UP001163603">
    <property type="component" value="Chromosome 2"/>
</dbReference>
<comment type="caution">
    <text evidence="1">The sequence shown here is derived from an EMBL/GenBank/DDBJ whole genome shotgun (WGS) entry which is preliminary data.</text>
</comment>
<organism evidence="1 2">
    <name type="scientific">Pistacia integerrima</name>
    <dbReference type="NCBI Taxonomy" id="434235"/>
    <lineage>
        <taxon>Eukaryota</taxon>
        <taxon>Viridiplantae</taxon>
        <taxon>Streptophyta</taxon>
        <taxon>Embryophyta</taxon>
        <taxon>Tracheophyta</taxon>
        <taxon>Spermatophyta</taxon>
        <taxon>Magnoliopsida</taxon>
        <taxon>eudicotyledons</taxon>
        <taxon>Gunneridae</taxon>
        <taxon>Pentapetalae</taxon>
        <taxon>rosids</taxon>
        <taxon>malvids</taxon>
        <taxon>Sapindales</taxon>
        <taxon>Anacardiaceae</taxon>
        <taxon>Pistacia</taxon>
    </lineage>
</organism>
<evidence type="ECO:0000313" key="1">
    <source>
        <dbReference type="EMBL" id="KAJ0048668.1"/>
    </source>
</evidence>
<name>A0ACC0ZCA7_9ROSI</name>
<proteinExistence type="predicted"/>